<sequence>MRLWQPQPNFRETPSDPPFSAAQLSVHPLAPVAEPGTASASCQHLLDFCLYQYAVITSSLALGSPLIPIFEHDKRSPWSK</sequence>
<accession>A0A8H7C717</accession>
<organism evidence="1 2">
    <name type="scientific">Agaricus bisporus var. burnettii</name>
    <dbReference type="NCBI Taxonomy" id="192524"/>
    <lineage>
        <taxon>Eukaryota</taxon>
        <taxon>Fungi</taxon>
        <taxon>Dikarya</taxon>
        <taxon>Basidiomycota</taxon>
        <taxon>Agaricomycotina</taxon>
        <taxon>Agaricomycetes</taxon>
        <taxon>Agaricomycetidae</taxon>
        <taxon>Agaricales</taxon>
        <taxon>Agaricineae</taxon>
        <taxon>Agaricaceae</taxon>
        <taxon>Agaricus</taxon>
    </lineage>
</organism>
<evidence type="ECO:0000313" key="2">
    <source>
        <dbReference type="Proteomes" id="UP000629468"/>
    </source>
</evidence>
<comment type="caution">
    <text evidence="1">The sequence shown here is derived from an EMBL/GenBank/DDBJ whole genome shotgun (WGS) entry which is preliminary data.</text>
</comment>
<evidence type="ECO:0000313" key="1">
    <source>
        <dbReference type="EMBL" id="KAF7764042.1"/>
    </source>
</evidence>
<name>A0A8H7C717_AGABI</name>
<protein>
    <submittedName>
        <fullName evidence="1">Uncharacterized protein</fullName>
    </submittedName>
</protein>
<dbReference type="EMBL" id="JABXXO010000011">
    <property type="protein sequence ID" value="KAF7764042.1"/>
    <property type="molecule type" value="Genomic_DNA"/>
</dbReference>
<gene>
    <name evidence="1" type="ORF">Agabi119p4_8579</name>
</gene>
<dbReference type="Proteomes" id="UP000629468">
    <property type="component" value="Unassembled WGS sequence"/>
</dbReference>
<reference evidence="1 2" key="1">
    <citation type="journal article" name="Sci. Rep.">
        <title>Telomere-to-telomere assembled and centromere annotated genomes of the two main subspecies of the button mushroom Agaricus bisporus reveal especially polymorphic chromosome ends.</title>
        <authorList>
            <person name="Sonnenberg A.S.M."/>
            <person name="Sedaghat-Telgerd N."/>
            <person name="Lavrijssen B."/>
            <person name="Ohm R.A."/>
            <person name="Hendrickx P.M."/>
            <person name="Scholtmeijer K."/>
            <person name="Baars J.J.P."/>
            <person name="van Peer A."/>
        </authorList>
    </citation>
    <scope>NUCLEOTIDE SEQUENCE [LARGE SCALE GENOMIC DNA]</scope>
    <source>
        <strain evidence="1 2">H119_p4</strain>
    </source>
</reference>
<dbReference type="AlphaFoldDB" id="A0A8H7C717"/>
<proteinExistence type="predicted"/>